<dbReference type="InterPro" id="IPR001466">
    <property type="entry name" value="Beta-lactam-related"/>
</dbReference>
<dbReference type="EMBL" id="JAFKCT010000001">
    <property type="protein sequence ID" value="MBN7809909.1"/>
    <property type="molecule type" value="Genomic_DNA"/>
</dbReference>
<name>A0ABS3BZT5_9BACT</name>
<dbReference type="RefSeq" id="WP_206576701.1">
    <property type="nucleotide sequence ID" value="NZ_JAFKCT010000001.1"/>
</dbReference>
<dbReference type="InterPro" id="IPR012338">
    <property type="entry name" value="Beta-lactam/transpept-like"/>
</dbReference>
<dbReference type="SUPFAM" id="SSF56601">
    <property type="entry name" value="beta-lactamase/transpeptidase-like"/>
    <property type="match status" value="1"/>
</dbReference>
<dbReference type="Gene3D" id="3.40.710.10">
    <property type="entry name" value="DD-peptidase/beta-lactamase superfamily"/>
    <property type="match status" value="1"/>
</dbReference>
<keyword evidence="3" id="KW-1185">Reference proteome</keyword>
<sequence>MLRNMNLPHSHRAALLVAIFLTLLFSQAAFPQSLENRLDSLLEGTFTDEGPGAVFLVAKAGEPVYRKAFGMANLELQVPMDTEMVFEIGSMTKQFTAMAVLLLEEQGKLSLDESITKYIPDYPVQGKTITVHHLLTHTSGIKSFTSMKSLRTIERQDLSSSELLDFFKDEPMDFDPGAQFKYNNSGYVILGYLIEQVSGQSYADFVQTHIFQKLGMHASRYASHSELIPHRAYGYHQKEEYVNKTFVSTSLPYASGSLMSTVDDMLRWNGALHSDQLISAEGRAKLFQNYALDTGENIDYGYGWHISKVGKQLSYEHGGSIFGFKSMGVYLPEADIYVVGLSNCDCNSPTALVRLMAELALEY</sequence>
<dbReference type="PANTHER" id="PTHR46825">
    <property type="entry name" value="D-ALANYL-D-ALANINE-CARBOXYPEPTIDASE/ENDOPEPTIDASE AMPH"/>
    <property type="match status" value="1"/>
</dbReference>
<evidence type="ECO:0000313" key="2">
    <source>
        <dbReference type="EMBL" id="MBN7809909.1"/>
    </source>
</evidence>
<evidence type="ECO:0000259" key="1">
    <source>
        <dbReference type="Pfam" id="PF00144"/>
    </source>
</evidence>
<organism evidence="2 3">
    <name type="scientific">Algoriphagus oliviformis</name>
    <dbReference type="NCBI Taxonomy" id="2811231"/>
    <lineage>
        <taxon>Bacteria</taxon>
        <taxon>Pseudomonadati</taxon>
        <taxon>Bacteroidota</taxon>
        <taxon>Cytophagia</taxon>
        <taxon>Cytophagales</taxon>
        <taxon>Cyclobacteriaceae</taxon>
        <taxon>Algoriphagus</taxon>
    </lineage>
</organism>
<dbReference type="Proteomes" id="UP000664317">
    <property type="component" value="Unassembled WGS sequence"/>
</dbReference>
<dbReference type="InterPro" id="IPR050491">
    <property type="entry name" value="AmpC-like"/>
</dbReference>
<dbReference type="Pfam" id="PF00144">
    <property type="entry name" value="Beta-lactamase"/>
    <property type="match status" value="1"/>
</dbReference>
<protein>
    <submittedName>
        <fullName evidence="2">Beta-lactamase family protein</fullName>
    </submittedName>
</protein>
<reference evidence="2 3" key="1">
    <citation type="submission" date="2021-03" db="EMBL/GenBank/DDBJ databases">
        <title>novel species isolated from a fishpond in China.</title>
        <authorList>
            <person name="Lu H."/>
            <person name="Cai Z."/>
        </authorList>
    </citation>
    <scope>NUCLEOTIDE SEQUENCE [LARGE SCALE GENOMIC DNA]</scope>
    <source>
        <strain evidence="2 3">H41</strain>
    </source>
</reference>
<feature type="domain" description="Beta-lactamase-related" evidence="1">
    <location>
        <begin position="50"/>
        <end position="347"/>
    </location>
</feature>
<dbReference type="PANTHER" id="PTHR46825:SF9">
    <property type="entry name" value="BETA-LACTAMASE-RELATED DOMAIN-CONTAINING PROTEIN"/>
    <property type="match status" value="1"/>
</dbReference>
<evidence type="ECO:0000313" key="3">
    <source>
        <dbReference type="Proteomes" id="UP000664317"/>
    </source>
</evidence>
<gene>
    <name evidence="2" type="ORF">J0A68_03015</name>
</gene>
<accession>A0ABS3BZT5</accession>
<comment type="caution">
    <text evidence="2">The sequence shown here is derived from an EMBL/GenBank/DDBJ whole genome shotgun (WGS) entry which is preliminary data.</text>
</comment>
<proteinExistence type="predicted"/>